<dbReference type="InterPro" id="IPR041792">
    <property type="entry name" value="MPP_PAP"/>
</dbReference>
<proteinExistence type="inferred from homology"/>
<keyword evidence="11" id="KW-0862">Zinc</keyword>
<evidence type="ECO:0000256" key="4">
    <source>
        <dbReference type="ARBA" id="ARBA00004613"/>
    </source>
</evidence>
<evidence type="ECO:0000313" key="19">
    <source>
        <dbReference type="EMBL" id="KAH8484011.1"/>
    </source>
</evidence>
<feature type="transmembrane region" description="Helical" evidence="15">
    <location>
        <begin position="314"/>
        <end position="335"/>
    </location>
</feature>
<feature type="domain" description="Purple acid phosphatase N-terminal" evidence="18">
    <location>
        <begin position="70"/>
        <end position="182"/>
    </location>
</feature>
<dbReference type="GO" id="GO:0046872">
    <property type="term" value="F:metal ion binding"/>
    <property type="evidence" value="ECO:0007669"/>
    <property type="project" value="UniProtKB-KW"/>
</dbReference>
<evidence type="ECO:0000259" key="17">
    <source>
        <dbReference type="Pfam" id="PF14008"/>
    </source>
</evidence>
<feature type="domain" description="Calcineurin-like phosphoesterase" evidence="16">
    <location>
        <begin position="741"/>
        <end position="953"/>
    </location>
</feature>
<comment type="caution">
    <text evidence="19">The sequence shown here is derived from an EMBL/GenBank/DDBJ whole genome shotgun (WGS) entry which is preliminary data.</text>
</comment>
<dbReference type="InterPro" id="IPR039331">
    <property type="entry name" value="PAPs-like"/>
</dbReference>
<dbReference type="InterPro" id="IPR029052">
    <property type="entry name" value="Metallo-depent_PP-like"/>
</dbReference>
<gene>
    <name evidence="19" type="ORF">H0E87_028433</name>
</gene>
<dbReference type="AlphaFoldDB" id="A0A8T2WVK1"/>
<keyword evidence="15" id="KW-0812">Transmembrane</keyword>
<dbReference type="EMBL" id="JACEGQ020000017">
    <property type="protein sequence ID" value="KAH8484011.1"/>
    <property type="molecule type" value="Genomic_DNA"/>
</dbReference>
<evidence type="ECO:0000256" key="10">
    <source>
        <dbReference type="ARBA" id="ARBA00022801"/>
    </source>
</evidence>
<dbReference type="PANTHER" id="PTHR22953">
    <property type="entry name" value="ACID PHOSPHATASE RELATED"/>
    <property type="match status" value="1"/>
</dbReference>
<dbReference type="FunFam" id="3.60.21.10:FF:000128">
    <property type="entry name" value="Purple acid phosphatase"/>
    <property type="match status" value="1"/>
</dbReference>
<feature type="signal peptide" evidence="14">
    <location>
        <begin position="1"/>
        <end position="21"/>
    </location>
</feature>
<evidence type="ECO:0000256" key="7">
    <source>
        <dbReference type="ARBA" id="ARBA00022525"/>
    </source>
</evidence>
<feature type="transmembrane region" description="Helical" evidence="15">
    <location>
        <begin position="549"/>
        <end position="568"/>
    </location>
</feature>
<dbReference type="PANTHER" id="PTHR22953:SF15">
    <property type="entry name" value="PURPLE ACID PHOSPHATASE 13"/>
    <property type="match status" value="1"/>
</dbReference>
<dbReference type="InterPro" id="IPR025733">
    <property type="entry name" value="PAPs_C"/>
</dbReference>
<keyword evidence="7" id="KW-0964">Secreted</keyword>
<evidence type="ECO:0000259" key="16">
    <source>
        <dbReference type="Pfam" id="PF00149"/>
    </source>
</evidence>
<comment type="catalytic activity">
    <reaction evidence="1 14">
        <text>a phosphate monoester + H2O = an alcohol + phosphate</text>
        <dbReference type="Rhea" id="RHEA:15017"/>
        <dbReference type="ChEBI" id="CHEBI:15377"/>
        <dbReference type="ChEBI" id="CHEBI:30879"/>
        <dbReference type="ChEBI" id="CHEBI:43474"/>
        <dbReference type="ChEBI" id="CHEBI:67140"/>
        <dbReference type="EC" id="3.1.3.2"/>
    </reaction>
</comment>
<feature type="chain" id="PRO_5035961803" description="Purple acid phosphatase" evidence="14">
    <location>
        <begin position="22"/>
        <end position="1119"/>
    </location>
</feature>
<evidence type="ECO:0000259" key="18">
    <source>
        <dbReference type="Pfam" id="PF16656"/>
    </source>
</evidence>
<evidence type="ECO:0000313" key="20">
    <source>
        <dbReference type="Proteomes" id="UP000807159"/>
    </source>
</evidence>
<evidence type="ECO:0000256" key="6">
    <source>
        <dbReference type="ARBA" id="ARBA00011738"/>
    </source>
</evidence>
<comment type="similarity">
    <text evidence="5 14">Belongs to the metallophosphoesterase superfamily. Purple acid phosphatase family.</text>
</comment>
<dbReference type="InterPro" id="IPR008963">
    <property type="entry name" value="Purple_acid_Pase-like_N"/>
</dbReference>
<keyword evidence="12" id="KW-0408">Iron</keyword>
<keyword evidence="8" id="KW-0479">Metal-binding</keyword>
<organism evidence="19 20">
    <name type="scientific">Populus deltoides</name>
    <name type="common">Eastern poplar</name>
    <name type="synonym">Eastern cottonwood</name>
    <dbReference type="NCBI Taxonomy" id="3696"/>
    <lineage>
        <taxon>Eukaryota</taxon>
        <taxon>Viridiplantae</taxon>
        <taxon>Streptophyta</taxon>
        <taxon>Embryophyta</taxon>
        <taxon>Tracheophyta</taxon>
        <taxon>Spermatophyta</taxon>
        <taxon>Magnoliopsida</taxon>
        <taxon>eudicotyledons</taxon>
        <taxon>Gunneridae</taxon>
        <taxon>Pentapetalae</taxon>
        <taxon>rosids</taxon>
        <taxon>fabids</taxon>
        <taxon>Malpighiales</taxon>
        <taxon>Salicaceae</taxon>
        <taxon>Saliceae</taxon>
        <taxon>Populus</taxon>
    </lineage>
</organism>
<comment type="subunit">
    <text evidence="6">Homodimer.</text>
</comment>
<feature type="domain" description="Purple acid phosphatase C-terminal" evidence="17">
    <location>
        <begin position="475"/>
        <end position="513"/>
    </location>
</feature>
<dbReference type="CDD" id="cd00839">
    <property type="entry name" value="MPP_PAPs"/>
    <property type="match status" value="2"/>
</dbReference>
<evidence type="ECO:0000256" key="8">
    <source>
        <dbReference type="ARBA" id="ARBA00022723"/>
    </source>
</evidence>
<evidence type="ECO:0000256" key="12">
    <source>
        <dbReference type="ARBA" id="ARBA00023004"/>
    </source>
</evidence>
<evidence type="ECO:0000256" key="2">
    <source>
        <dbReference type="ARBA" id="ARBA00001947"/>
    </source>
</evidence>
<accession>A0A8T2WVK1</accession>
<dbReference type="Pfam" id="PF14008">
    <property type="entry name" value="Metallophos_C"/>
    <property type="match status" value="2"/>
</dbReference>
<keyword evidence="15" id="KW-1133">Transmembrane helix</keyword>
<comment type="subcellular location">
    <subcellularLocation>
        <location evidence="4">Secreted</location>
    </subcellularLocation>
</comment>
<dbReference type="InterPro" id="IPR004843">
    <property type="entry name" value="Calcineurin-like_PHP"/>
</dbReference>
<evidence type="ECO:0000256" key="11">
    <source>
        <dbReference type="ARBA" id="ARBA00022833"/>
    </source>
</evidence>
<keyword evidence="9 14" id="KW-0732">Signal</keyword>
<keyword evidence="13" id="KW-0325">Glycoprotein</keyword>
<feature type="domain" description="Purple acid phosphatase N-terminal" evidence="18">
    <location>
        <begin position="617"/>
        <end position="729"/>
    </location>
</feature>
<dbReference type="SUPFAM" id="SSF49363">
    <property type="entry name" value="Purple acid phosphatase, N-terminal domain"/>
    <property type="match status" value="2"/>
</dbReference>
<dbReference type="Proteomes" id="UP000807159">
    <property type="component" value="Chromosome 17"/>
</dbReference>
<dbReference type="EC" id="3.1.3.2" evidence="14"/>
<reference evidence="19" key="1">
    <citation type="journal article" date="2021" name="J. Hered.">
        <title>Genome Assembly of Salicaceae Populus deltoides (Eastern Cottonwood) I-69 Based on Nanopore Sequencing and Hi-C Technologies.</title>
        <authorList>
            <person name="Bai S."/>
            <person name="Wu H."/>
            <person name="Zhang J."/>
            <person name="Pan Z."/>
            <person name="Zhao W."/>
            <person name="Li Z."/>
            <person name="Tong C."/>
        </authorList>
    </citation>
    <scope>NUCLEOTIDE SEQUENCE</scope>
    <source>
        <tissue evidence="19">Leaf</tissue>
    </source>
</reference>
<dbReference type="GO" id="GO:0005576">
    <property type="term" value="C:extracellular region"/>
    <property type="evidence" value="ECO:0007669"/>
    <property type="project" value="UniProtKB-SubCell"/>
</dbReference>
<evidence type="ECO:0000256" key="1">
    <source>
        <dbReference type="ARBA" id="ARBA00000032"/>
    </source>
</evidence>
<evidence type="ECO:0000256" key="5">
    <source>
        <dbReference type="ARBA" id="ARBA00008723"/>
    </source>
</evidence>
<dbReference type="Gene3D" id="2.60.40.380">
    <property type="entry name" value="Purple acid phosphatase-like, N-terminal"/>
    <property type="match status" value="2"/>
</dbReference>
<dbReference type="GO" id="GO:0003993">
    <property type="term" value="F:acid phosphatase activity"/>
    <property type="evidence" value="ECO:0007669"/>
    <property type="project" value="UniProtKB-EC"/>
</dbReference>
<keyword evidence="15" id="KW-0472">Membrane</keyword>
<comment type="cofactor">
    <cofactor evidence="2">
        <name>Zn(2+)</name>
        <dbReference type="ChEBI" id="CHEBI:29105"/>
    </cofactor>
</comment>
<keyword evidence="20" id="KW-1185">Reference proteome</keyword>
<sequence>MGLVAVLLISFCVLSISLIGTDNIVVGIPTTLDGPFKAVTVPLDKTFRGHAVDLPDTDPRVQRVVQGYEPEQISVSLSTTHDSVWISWITGDFQIGDSIKPLNPKTVATVVRYGRLRFPLIHKATGYSLVYNQLYPFVGLQNYTSGIIHHVRLTGLKPNTLYHYQCGDPSIPAMSSTYYFKTMPASGPKSYPSKIAIVGDLGLTYNTTSTVDHMIGNNPDLILLVGDVCYANLYLTNGSGADCYSCSFSRTPIHETYQPRWDYWGRYMQPVTSKIPIMVVEGNHEIEKQVENQTFVAYSSRFAFPSKESRSSSAFYYSFNAGGIHFIMLGGYIAYNKSAHQFKWLEKDLAKVDRKVTPWLVATWHPPWYSTYKAHYREAECMRTAMEDLLYQYGVDIIFNGHVHAYERSNRVYNYTLDPCGPVHITVGDGGNREKMAIAHADEPGNCPDPSTTPDEYMGGFCAFNFTSGPAAGKFCWDRQPDYSAYRESSFGHGIFEVKNETHALWTWHRNQDMYDSPGDQIYIVRQPERCPTEPKFFAKLQTKLNQQMGLLSFLTFPLFLSLLWRLIIVNGNFSTTLEGPFKPVTVPFDNKTYHGNAIDLPDTDPQVQRTVQGFEPEQVSVSLSSDYDSVWISWITGDSQIGGDITPLDPESVYSVVQYGIEGSQMSYEEVGYSFVYNQLYPFEGLQNYTSGIIHHVRLTGLEPSTLYQYQCGDPYISAMSDVFYFRTMPPSSPTNYPRRVAVVGDLGLTYNTSTTFSHLLSNHPDLLVLVGGISYADMYLTNGTGSDCYPCSFDESPIHETYQPRWDYWGRFMQPLVANVPTMLVGGKHEIEPQAEDQIFVSYSSRFVFPSEESGSSSSVYYSFNAGGIHFVILNPYTYYDKSSDQYKWLEGDLYNVNRNVTPWLVAVWYPPWYSTFKAQYREAECMRVEMEDLLYEHGVDIVFNGHVHAYERSNRVYNYSLDPCGPVYITIGDGGSREDIAVTHADDPDECPEPSTTADLDIGGGFCGFNFTSGPAAGSFCWNRQPEYSAYRESSFGHGILEVKNVTHALWSWHRNRDYYETAGDILYIVREPDRCLANQALITKRYGIWKYGDITKQNRMELRHPSSSDASNQIL</sequence>
<evidence type="ECO:0000256" key="3">
    <source>
        <dbReference type="ARBA" id="ARBA00001962"/>
    </source>
</evidence>
<feature type="domain" description="Purple acid phosphatase C-terminal" evidence="17">
    <location>
        <begin position="1023"/>
        <end position="1061"/>
    </location>
</feature>
<evidence type="ECO:0000256" key="13">
    <source>
        <dbReference type="ARBA" id="ARBA00023180"/>
    </source>
</evidence>
<protein>
    <recommendedName>
        <fullName evidence="14">Purple acid phosphatase</fullName>
        <ecNumber evidence="14">3.1.3.2</ecNumber>
    </recommendedName>
</protein>
<dbReference type="Pfam" id="PF00149">
    <property type="entry name" value="Metallophos"/>
    <property type="match status" value="2"/>
</dbReference>
<dbReference type="Pfam" id="PF16656">
    <property type="entry name" value="Pur_ac_phosph_N"/>
    <property type="match status" value="2"/>
</dbReference>
<evidence type="ECO:0000256" key="14">
    <source>
        <dbReference type="RuleBase" id="RU361203"/>
    </source>
</evidence>
<name>A0A8T2WVK1_POPDE</name>
<dbReference type="InterPro" id="IPR015914">
    <property type="entry name" value="PAPs_N"/>
</dbReference>
<evidence type="ECO:0000256" key="9">
    <source>
        <dbReference type="ARBA" id="ARBA00022729"/>
    </source>
</evidence>
<keyword evidence="10 14" id="KW-0378">Hydrolase</keyword>
<dbReference type="Gene3D" id="3.60.21.10">
    <property type="match status" value="2"/>
</dbReference>
<comment type="cofactor">
    <cofactor evidence="3">
        <name>Fe cation</name>
        <dbReference type="ChEBI" id="CHEBI:24875"/>
    </cofactor>
</comment>
<dbReference type="SUPFAM" id="SSF56300">
    <property type="entry name" value="Metallo-dependent phosphatases"/>
    <property type="match status" value="2"/>
</dbReference>
<evidence type="ECO:0000256" key="15">
    <source>
        <dbReference type="SAM" id="Phobius"/>
    </source>
</evidence>
<feature type="domain" description="Calcineurin-like phosphoesterase" evidence="16">
    <location>
        <begin position="194"/>
        <end position="406"/>
    </location>
</feature>